<feature type="compositionally biased region" description="Low complexity" evidence="2">
    <location>
        <begin position="786"/>
        <end position="813"/>
    </location>
</feature>
<dbReference type="PANTHER" id="PTHR46430">
    <property type="entry name" value="PROTEIN SKT5-RELATED"/>
    <property type="match status" value="1"/>
</dbReference>
<dbReference type="PANTHER" id="PTHR46430:SF2">
    <property type="entry name" value="CHITIN SYNTHASE REGULATORY FACTOR 4"/>
    <property type="match status" value="1"/>
</dbReference>
<feature type="compositionally biased region" description="Low complexity" evidence="2">
    <location>
        <begin position="657"/>
        <end position="667"/>
    </location>
</feature>
<feature type="compositionally biased region" description="Polar residues" evidence="2">
    <location>
        <begin position="592"/>
        <end position="603"/>
    </location>
</feature>
<feature type="compositionally biased region" description="Basic and acidic residues" evidence="2">
    <location>
        <begin position="814"/>
        <end position="833"/>
    </location>
</feature>
<evidence type="ECO:0000313" key="3">
    <source>
        <dbReference type="EMBL" id="KAF2767338.1"/>
    </source>
</evidence>
<dbReference type="SMART" id="SM00671">
    <property type="entry name" value="SEL1"/>
    <property type="match status" value="6"/>
</dbReference>
<feature type="compositionally biased region" description="Polar residues" evidence="2">
    <location>
        <begin position="736"/>
        <end position="746"/>
    </location>
</feature>
<gene>
    <name evidence="3" type="ORF">EJ03DRAFT_390468</name>
</gene>
<dbReference type="InterPro" id="IPR006597">
    <property type="entry name" value="Sel1-like"/>
</dbReference>
<dbReference type="InterPro" id="IPR011990">
    <property type="entry name" value="TPR-like_helical_dom_sf"/>
</dbReference>
<evidence type="ECO:0000256" key="1">
    <source>
        <dbReference type="ARBA" id="ARBA00022737"/>
    </source>
</evidence>
<dbReference type="AlphaFoldDB" id="A0A6G1L4I1"/>
<evidence type="ECO:0000313" key="4">
    <source>
        <dbReference type="Proteomes" id="UP000799436"/>
    </source>
</evidence>
<evidence type="ECO:0000256" key="2">
    <source>
        <dbReference type="SAM" id="MobiDB-lite"/>
    </source>
</evidence>
<dbReference type="Pfam" id="PF08238">
    <property type="entry name" value="Sel1"/>
    <property type="match status" value="6"/>
</dbReference>
<protein>
    <submittedName>
        <fullName evidence="3">HCP-like protein</fullName>
    </submittedName>
</protein>
<feature type="compositionally biased region" description="Pro residues" evidence="2">
    <location>
        <begin position="611"/>
        <end position="631"/>
    </location>
</feature>
<feature type="compositionally biased region" description="Gly residues" evidence="2">
    <location>
        <begin position="642"/>
        <end position="654"/>
    </location>
</feature>
<feature type="compositionally biased region" description="Low complexity" evidence="2">
    <location>
        <begin position="747"/>
        <end position="760"/>
    </location>
</feature>
<dbReference type="Proteomes" id="UP000799436">
    <property type="component" value="Unassembled WGS sequence"/>
</dbReference>
<proteinExistence type="predicted"/>
<accession>A0A6G1L4I1</accession>
<organism evidence="3 4">
    <name type="scientific">Teratosphaeria nubilosa</name>
    <dbReference type="NCBI Taxonomy" id="161662"/>
    <lineage>
        <taxon>Eukaryota</taxon>
        <taxon>Fungi</taxon>
        <taxon>Dikarya</taxon>
        <taxon>Ascomycota</taxon>
        <taxon>Pezizomycotina</taxon>
        <taxon>Dothideomycetes</taxon>
        <taxon>Dothideomycetidae</taxon>
        <taxon>Mycosphaerellales</taxon>
        <taxon>Teratosphaeriaceae</taxon>
        <taxon>Teratosphaeria</taxon>
    </lineage>
</organism>
<reference evidence="3" key="1">
    <citation type="journal article" date="2020" name="Stud. Mycol.">
        <title>101 Dothideomycetes genomes: a test case for predicting lifestyles and emergence of pathogens.</title>
        <authorList>
            <person name="Haridas S."/>
            <person name="Albert R."/>
            <person name="Binder M."/>
            <person name="Bloem J."/>
            <person name="Labutti K."/>
            <person name="Salamov A."/>
            <person name="Andreopoulos B."/>
            <person name="Baker S."/>
            <person name="Barry K."/>
            <person name="Bills G."/>
            <person name="Bluhm B."/>
            <person name="Cannon C."/>
            <person name="Castanera R."/>
            <person name="Culley D."/>
            <person name="Daum C."/>
            <person name="Ezra D."/>
            <person name="Gonzalez J."/>
            <person name="Henrissat B."/>
            <person name="Kuo A."/>
            <person name="Liang C."/>
            <person name="Lipzen A."/>
            <person name="Lutzoni F."/>
            <person name="Magnuson J."/>
            <person name="Mondo S."/>
            <person name="Nolan M."/>
            <person name="Ohm R."/>
            <person name="Pangilinan J."/>
            <person name="Park H.-J."/>
            <person name="Ramirez L."/>
            <person name="Alfaro M."/>
            <person name="Sun H."/>
            <person name="Tritt A."/>
            <person name="Yoshinaga Y."/>
            <person name="Zwiers L.-H."/>
            <person name="Turgeon B."/>
            <person name="Goodwin S."/>
            <person name="Spatafora J."/>
            <person name="Crous P."/>
            <person name="Grigoriev I."/>
        </authorList>
    </citation>
    <scope>NUCLEOTIDE SEQUENCE</scope>
    <source>
        <strain evidence="3">CBS 116005</strain>
    </source>
</reference>
<dbReference type="OrthoDB" id="4095816at2759"/>
<sequence length="833" mass="89305">MAYSHHMSATFVPGGAYDDGYHYDPPPALELVAPEPQRINPEMGNQLQDGIQNMNLNARSYTGSATNGGDAPPFSPFPELVNPPPNVPPSDAELEATLENARPTVLNSNDPEMQLAWAADALVYAGVCADNEERNAAAKPSAARASTPRIEHQLKVDAMNIVTFLADQHHPKAEFLRGMWLEWGRFGQREDKKDAFRCYSRAADRGYARAEYRIGMLYESYNDPVKALRHYHRGVDANDAASCYRLGMMTLRGQHGQQQDFAKGIDLIRRSAETADENAAQGAYVYGMLLTRQLPQIEVPDALLPYDERLAKINIEKAAYLKFAKAQLKMGSAYELGSLGCDFRPDLSMHYNALASKQGEAEADMALSKWFLVGSEGLFPKNEELAYTYAERAAQASLPTAEFAMGYFNELGIYVPSNLDKAMEWYQKASLHGNEDAKGRIEGLNRKQVLSRHDHENVAISRIKSQYGSMRGQRPERFRQAQQPSVDGIPEESHGNGGPNGRSGGSMLSGVTTQPPRGTTPYPVDDRPHIAPNNWPGTAAPYPLQNGPPQVNPGPRVASSGAFFNVPGPQPLQRPATTTVTDIRPNPAFQINAEQGRSASTQTLPQLPSQGGPPPRPPYGGYPPNSGPPNRPLTAQPMAPHGGPGLRPGPGQGIASGPAGAQQFQGGLPQGPRPQQGMMPPRQNPASPAGGRAPQPLDIGFSAPLDDRRHRNYGPQPGQGGAPRPPASPALALSGSMPNFDSPTQMSAAAGAASGRSSAPPTRPGSRPPTTADNRVPNGALPRPQQPAAAGTPPPAASTTQKPSAAAPPAKGPKTFDEMGVPKHKQEGECVMM</sequence>
<dbReference type="InterPro" id="IPR051726">
    <property type="entry name" value="Chitin_Synth_Reg"/>
</dbReference>
<feature type="compositionally biased region" description="Gly residues" evidence="2">
    <location>
        <begin position="495"/>
        <end position="504"/>
    </location>
</feature>
<name>A0A6G1L4I1_9PEZI</name>
<keyword evidence="4" id="KW-1185">Reference proteome</keyword>
<keyword evidence="1" id="KW-0677">Repeat</keyword>
<dbReference type="EMBL" id="ML995857">
    <property type="protein sequence ID" value="KAF2767338.1"/>
    <property type="molecule type" value="Genomic_DNA"/>
</dbReference>
<dbReference type="Gene3D" id="1.25.40.10">
    <property type="entry name" value="Tetratricopeptide repeat domain"/>
    <property type="match status" value="1"/>
</dbReference>
<feature type="region of interest" description="Disordered" evidence="2">
    <location>
        <begin position="465"/>
        <end position="833"/>
    </location>
</feature>
<dbReference type="SUPFAM" id="SSF81901">
    <property type="entry name" value="HCP-like"/>
    <property type="match status" value="1"/>
</dbReference>